<gene>
    <name evidence="1" type="ORF">DERP_001620</name>
</gene>
<reference evidence="1 2" key="1">
    <citation type="journal article" date="2018" name="J. Allergy Clin. Immunol.">
        <title>High-quality assembly of Dermatophagoides pteronyssinus genome and transcriptome reveals a wide range of novel allergens.</title>
        <authorList>
            <person name="Liu X.Y."/>
            <person name="Yang K.Y."/>
            <person name="Wang M.Q."/>
            <person name="Kwok J.S."/>
            <person name="Zeng X."/>
            <person name="Yang Z."/>
            <person name="Xiao X.J."/>
            <person name="Lau C.P."/>
            <person name="Li Y."/>
            <person name="Huang Z.M."/>
            <person name="Ba J.G."/>
            <person name="Yim A.K."/>
            <person name="Ouyang C.Y."/>
            <person name="Ngai S.M."/>
            <person name="Chan T.F."/>
            <person name="Leung E.L."/>
            <person name="Liu L."/>
            <person name="Liu Z.G."/>
            <person name="Tsui S.K."/>
        </authorList>
    </citation>
    <scope>NUCLEOTIDE SEQUENCE [LARGE SCALE GENOMIC DNA]</scope>
    <source>
        <strain evidence="1">Derp</strain>
    </source>
</reference>
<proteinExistence type="predicted"/>
<evidence type="ECO:0000313" key="2">
    <source>
        <dbReference type="Proteomes" id="UP000887458"/>
    </source>
</evidence>
<comment type="caution">
    <text evidence="1">The sequence shown here is derived from an EMBL/GenBank/DDBJ whole genome shotgun (WGS) entry which is preliminary data.</text>
</comment>
<organism evidence="1 2">
    <name type="scientific">Dermatophagoides pteronyssinus</name>
    <name type="common">European house dust mite</name>
    <dbReference type="NCBI Taxonomy" id="6956"/>
    <lineage>
        <taxon>Eukaryota</taxon>
        <taxon>Metazoa</taxon>
        <taxon>Ecdysozoa</taxon>
        <taxon>Arthropoda</taxon>
        <taxon>Chelicerata</taxon>
        <taxon>Arachnida</taxon>
        <taxon>Acari</taxon>
        <taxon>Acariformes</taxon>
        <taxon>Sarcoptiformes</taxon>
        <taxon>Astigmata</taxon>
        <taxon>Psoroptidia</taxon>
        <taxon>Analgoidea</taxon>
        <taxon>Pyroglyphidae</taxon>
        <taxon>Dermatophagoidinae</taxon>
        <taxon>Dermatophagoides</taxon>
    </lineage>
</organism>
<dbReference type="Proteomes" id="UP000887458">
    <property type="component" value="Unassembled WGS sequence"/>
</dbReference>
<name>A0ABQ8JB11_DERPT</name>
<evidence type="ECO:0000313" key="1">
    <source>
        <dbReference type="EMBL" id="KAH9419789.1"/>
    </source>
</evidence>
<accession>A0ABQ8JB11</accession>
<sequence length="106" mass="12134">MYLKNYTFYHKNFLFEYFGFKTGFELSLKKENLKKIWRISAITSPMSIIGIRTIPHGYSRPRIRSPFTSIISTDDETANGIEFCNCLTLENTLYSISSSGSQSGIV</sequence>
<protein>
    <submittedName>
        <fullName evidence="1">Uncharacterized protein</fullName>
    </submittedName>
</protein>
<keyword evidence="2" id="KW-1185">Reference proteome</keyword>
<dbReference type="EMBL" id="NJHN03000054">
    <property type="protein sequence ID" value="KAH9419789.1"/>
    <property type="molecule type" value="Genomic_DNA"/>
</dbReference>
<reference evidence="1 2" key="2">
    <citation type="journal article" date="2022" name="Mol. Biol. Evol.">
        <title>Comparative Genomics Reveals Insights into the Divergent Evolution of Astigmatic Mites and Household Pest Adaptations.</title>
        <authorList>
            <person name="Xiong Q."/>
            <person name="Wan A.T."/>
            <person name="Liu X."/>
            <person name="Fung C.S."/>
            <person name="Xiao X."/>
            <person name="Malainual N."/>
            <person name="Hou J."/>
            <person name="Wang L."/>
            <person name="Wang M."/>
            <person name="Yang K.Y."/>
            <person name="Cui Y."/>
            <person name="Leung E.L."/>
            <person name="Nong W."/>
            <person name="Shin S.K."/>
            <person name="Au S.W."/>
            <person name="Jeong K.Y."/>
            <person name="Chew F.T."/>
            <person name="Hui J.H."/>
            <person name="Leung T.F."/>
            <person name="Tungtrongchitr A."/>
            <person name="Zhong N."/>
            <person name="Liu Z."/>
            <person name="Tsui S.K."/>
        </authorList>
    </citation>
    <scope>NUCLEOTIDE SEQUENCE [LARGE SCALE GENOMIC DNA]</scope>
    <source>
        <strain evidence="1">Derp</strain>
    </source>
</reference>